<sequence>MPLPPQKGIEEKFLIDVLQGLASSPKYLQSKYFYDPKGDKLFQDIMNCEEYYPFDCELEIFSERTAEIAGAILREPGAFDLIELGAGDCTKSSYLLEYLVGEKVDFTYMPIDISYNTIAYLNKILPERIQGLNVTGLNGEYFDMLKKAAKASSRRKVVLFMGSNLGNMPPADARLFCKELRAHLNPGDLALIGIDLKKNPHTVLAAYNDKKGITAAFNLNLLSRINRELAGDFKIGNFSHYATYDPESGGCKSFLVSKVDQQVTLSGEYEFKFAKDECIYMEISQKYDLKEIGRMGELAGFKTEENFLCRKKWFVDTVWSAI</sequence>
<evidence type="ECO:0000256" key="1">
    <source>
        <dbReference type="ARBA" id="ARBA00022603"/>
    </source>
</evidence>
<protein>
    <submittedName>
        <fullName evidence="4">L-histidine N(Alpha)-methyltransferase</fullName>
    </submittedName>
</protein>
<comment type="caution">
    <text evidence="4">The sequence shown here is derived from an EMBL/GenBank/DDBJ whole genome shotgun (WGS) entry which is preliminary data.</text>
</comment>
<evidence type="ECO:0000313" key="5">
    <source>
        <dbReference type="Proteomes" id="UP000252081"/>
    </source>
</evidence>
<gene>
    <name evidence="4" type="ORF">DRW42_09665</name>
</gene>
<dbReference type="OrthoDB" id="5289726at2"/>
<dbReference type="Gene3D" id="3.40.50.150">
    <property type="entry name" value="Vaccinia Virus protein VP39"/>
    <property type="match status" value="1"/>
</dbReference>
<keyword evidence="5" id="KW-1185">Reference proteome</keyword>
<dbReference type="SUPFAM" id="SSF53335">
    <property type="entry name" value="S-adenosyl-L-methionine-dependent methyltransferases"/>
    <property type="match status" value="1"/>
</dbReference>
<dbReference type="PIRSF" id="PIRSF018005">
    <property type="entry name" value="UCP018005"/>
    <property type="match status" value="1"/>
</dbReference>
<dbReference type="PANTHER" id="PTHR43397">
    <property type="entry name" value="ERGOTHIONEINE BIOSYNTHESIS PROTEIN 1"/>
    <property type="match status" value="1"/>
</dbReference>
<keyword evidence="1 4" id="KW-0489">Methyltransferase</keyword>
<dbReference type="EMBL" id="QNQU01000007">
    <property type="protein sequence ID" value="RBQ07979.1"/>
    <property type="molecule type" value="Genomic_DNA"/>
</dbReference>
<dbReference type="Proteomes" id="UP000252081">
    <property type="component" value="Unassembled WGS sequence"/>
</dbReference>
<accession>A0A366L3D0</accession>
<name>A0A366L3D0_9SPHI</name>
<dbReference type="PANTHER" id="PTHR43397:SF1">
    <property type="entry name" value="ERGOTHIONEINE BIOSYNTHESIS PROTEIN 1"/>
    <property type="match status" value="1"/>
</dbReference>
<evidence type="ECO:0000259" key="3">
    <source>
        <dbReference type="Pfam" id="PF10017"/>
    </source>
</evidence>
<dbReference type="InterPro" id="IPR029063">
    <property type="entry name" value="SAM-dependent_MTases_sf"/>
</dbReference>
<dbReference type="InterPro" id="IPR051128">
    <property type="entry name" value="EgtD_Methyltrsf_superfamily"/>
</dbReference>
<dbReference type="AlphaFoldDB" id="A0A366L3D0"/>
<dbReference type="InterPro" id="IPR019257">
    <property type="entry name" value="MeTrfase_dom"/>
</dbReference>
<dbReference type="InterPro" id="IPR017804">
    <property type="entry name" value="MeTrfase_EgtD-like"/>
</dbReference>
<keyword evidence="2 4" id="KW-0808">Transferase</keyword>
<dbReference type="Pfam" id="PF10017">
    <property type="entry name" value="Methyltransf_33"/>
    <property type="match status" value="1"/>
</dbReference>
<evidence type="ECO:0000313" key="4">
    <source>
        <dbReference type="EMBL" id="RBQ07979.1"/>
    </source>
</evidence>
<dbReference type="GO" id="GO:0008168">
    <property type="term" value="F:methyltransferase activity"/>
    <property type="evidence" value="ECO:0007669"/>
    <property type="project" value="UniProtKB-KW"/>
</dbReference>
<organism evidence="4 5">
    <name type="scientific">Pedobacter miscanthi</name>
    <dbReference type="NCBI Taxonomy" id="2259170"/>
    <lineage>
        <taxon>Bacteria</taxon>
        <taxon>Pseudomonadati</taxon>
        <taxon>Bacteroidota</taxon>
        <taxon>Sphingobacteriia</taxon>
        <taxon>Sphingobacteriales</taxon>
        <taxon>Sphingobacteriaceae</taxon>
        <taxon>Pedobacter</taxon>
    </lineage>
</organism>
<proteinExistence type="predicted"/>
<evidence type="ECO:0000256" key="2">
    <source>
        <dbReference type="ARBA" id="ARBA00022679"/>
    </source>
</evidence>
<feature type="domain" description="Histidine-specific methyltransferase SAM-dependent" evidence="3">
    <location>
        <begin position="16"/>
        <end position="319"/>
    </location>
</feature>
<dbReference type="GO" id="GO:0032259">
    <property type="term" value="P:methylation"/>
    <property type="evidence" value="ECO:0007669"/>
    <property type="project" value="UniProtKB-KW"/>
</dbReference>
<reference evidence="4 5" key="1">
    <citation type="submission" date="2018-07" db="EMBL/GenBank/DDBJ databases">
        <title>A draft genome of a endophytic bacteria, a new species of Pedobacter.</title>
        <authorList>
            <person name="Zhang Z.D."/>
            <person name="Chen Z.J."/>
        </authorList>
    </citation>
    <scope>NUCLEOTIDE SEQUENCE [LARGE SCALE GENOMIC DNA]</scope>
    <source>
        <strain evidence="4 5">RS10</strain>
    </source>
</reference>